<gene>
    <name evidence="1" type="ORF">ARMGADRAFT_1022571</name>
</gene>
<keyword evidence="2" id="KW-1185">Reference proteome</keyword>
<evidence type="ECO:0000313" key="2">
    <source>
        <dbReference type="Proteomes" id="UP000217790"/>
    </source>
</evidence>
<protein>
    <submittedName>
        <fullName evidence="1">Uncharacterized protein</fullName>
    </submittedName>
</protein>
<dbReference type="AlphaFoldDB" id="A0A2H3E9H2"/>
<evidence type="ECO:0000313" key="1">
    <source>
        <dbReference type="EMBL" id="PBL04066.1"/>
    </source>
</evidence>
<accession>A0A2H3E9H2</accession>
<name>A0A2H3E9H2_ARMGA</name>
<sequence>MSLALLAEHASSSPPIPPLDDSASVDTQDLDMSSLFDFESLFEDHSTPISPTLVFYHPYNDVHTLDVAIIGVLHIPSIYEYAIRLDYSSDQRLWLTNRGPGFERAVRHNQVRHFFRRVWHDWFIEWLITASHTRMTAKEYKHLRADEEHRKIEIFTLYIMGLKNRWVNGPPPENWTLSRVFAKLDELEDMITQRFKEVEHYFVEVEECWNPEDLHV</sequence>
<proteinExistence type="predicted"/>
<dbReference type="EMBL" id="KZ293644">
    <property type="protein sequence ID" value="PBL04066.1"/>
    <property type="molecule type" value="Genomic_DNA"/>
</dbReference>
<dbReference type="Proteomes" id="UP000217790">
    <property type="component" value="Unassembled WGS sequence"/>
</dbReference>
<dbReference type="InParanoid" id="A0A2H3E9H2"/>
<reference evidence="2" key="1">
    <citation type="journal article" date="2017" name="Nat. Ecol. Evol.">
        <title>Genome expansion and lineage-specific genetic innovations in the forest pathogenic fungi Armillaria.</title>
        <authorList>
            <person name="Sipos G."/>
            <person name="Prasanna A.N."/>
            <person name="Walter M.C."/>
            <person name="O'Connor E."/>
            <person name="Balint B."/>
            <person name="Krizsan K."/>
            <person name="Kiss B."/>
            <person name="Hess J."/>
            <person name="Varga T."/>
            <person name="Slot J."/>
            <person name="Riley R."/>
            <person name="Boka B."/>
            <person name="Rigling D."/>
            <person name="Barry K."/>
            <person name="Lee J."/>
            <person name="Mihaltcheva S."/>
            <person name="LaButti K."/>
            <person name="Lipzen A."/>
            <person name="Waldron R."/>
            <person name="Moloney N.M."/>
            <person name="Sperisen C."/>
            <person name="Kredics L."/>
            <person name="Vagvoelgyi C."/>
            <person name="Patrignani A."/>
            <person name="Fitzpatrick D."/>
            <person name="Nagy I."/>
            <person name="Doyle S."/>
            <person name="Anderson J.B."/>
            <person name="Grigoriev I.V."/>
            <person name="Gueldener U."/>
            <person name="Muensterkoetter M."/>
            <person name="Nagy L.G."/>
        </authorList>
    </citation>
    <scope>NUCLEOTIDE SEQUENCE [LARGE SCALE GENOMIC DNA]</scope>
    <source>
        <strain evidence="2">Ar21-2</strain>
    </source>
</reference>
<dbReference type="OMA" id="DMITQRF"/>
<organism evidence="1 2">
    <name type="scientific">Armillaria gallica</name>
    <name type="common">Bulbous honey fungus</name>
    <name type="synonym">Armillaria bulbosa</name>
    <dbReference type="NCBI Taxonomy" id="47427"/>
    <lineage>
        <taxon>Eukaryota</taxon>
        <taxon>Fungi</taxon>
        <taxon>Dikarya</taxon>
        <taxon>Basidiomycota</taxon>
        <taxon>Agaricomycotina</taxon>
        <taxon>Agaricomycetes</taxon>
        <taxon>Agaricomycetidae</taxon>
        <taxon>Agaricales</taxon>
        <taxon>Marasmiineae</taxon>
        <taxon>Physalacriaceae</taxon>
        <taxon>Armillaria</taxon>
    </lineage>
</organism>
<dbReference type="OrthoDB" id="2865572at2759"/>